<evidence type="ECO:0000313" key="2">
    <source>
        <dbReference type="EMBL" id="KAA2380035.1"/>
    </source>
</evidence>
<dbReference type="Proteomes" id="UP000323119">
    <property type="component" value="Unassembled WGS sequence"/>
</dbReference>
<feature type="transmembrane region" description="Helical" evidence="1">
    <location>
        <begin position="35"/>
        <end position="52"/>
    </location>
</feature>
<gene>
    <name evidence="3" type="ORF">F2S36_10905</name>
    <name evidence="2" type="ORF">F2Y10_04695</name>
</gene>
<comment type="caution">
    <text evidence="2">The sequence shown here is derived from an EMBL/GenBank/DDBJ whole genome shotgun (WGS) entry which is preliminary data.</text>
</comment>
<feature type="transmembrane region" description="Helical" evidence="1">
    <location>
        <begin position="7"/>
        <end position="29"/>
    </location>
</feature>
<dbReference type="RefSeq" id="WP_055202220.1">
    <property type="nucleotide sequence ID" value="NZ_DAWDON010000050.1"/>
</dbReference>
<evidence type="ECO:0000313" key="5">
    <source>
        <dbReference type="Proteomes" id="UP000323119"/>
    </source>
</evidence>
<reference evidence="4 5" key="1">
    <citation type="journal article" date="2019" name="Nat. Med.">
        <title>A library of human gut bacterial isolates paired with longitudinal multiomics data enables mechanistic microbiome research.</title>
        <authorList>
            <person name="Poyet M."/>
            <person name="Groussin M."/>
            <person name="Gibbons S.M."/>
            <person name="Avila-Pacheco J."/>
            <person name="Jiang X."/>
            <person name="Kearney S.M."/>
            <person name="Perrotta A.R."/>
            <person name="Berdy B."/>
            <person name="Zhao S."/>
            <person name="Lieberman T.D."/>
            <person name="Swanson P.K."/>
            <person name="Smith M."/>
            <person name="Roesemann S."/>
            <person name="Alexander J.E."/>
            <person name="Rich S.A."/>
            <person name="Livny J."/>
            <person name="Vlamakis H."/>
            <person name="Clish C."/>
            <person name="Bullock K."/>
            <person name="Deik A."/>
            <person name="Scott J."/>
            <person name="Pierce K.A."/>
            <person name="Xavier R.J."/>
            <person name="Alm E.J."/>
        </authorList>
    </citation>
    <scope>NUCLEOTIDE SEQUENCE [LARGE SCALE GENOMIC DNA]</scope>
    <source>
        <strain evidence="3 5">BIOML-A204</strain>
        <strain evidence="2 4">BIOML-A266</strain>
    </source>
</reference>
<dbReference type="Proteomes" id="UP000322940">
    <property type="component" value="Unassembled WGS sequence"/>
</dbReference>
<accession>A0A5B3H267</accession>
<evidence type="ECO:0000256" key="1">
    <source>
        <dbReference type="SAM" id="Phobius"/>
    </source>
</evidence>
<proteinExistence type="predicted"/>
<name>A0A5B3H267_9BACT</name>
<evidence type="ECO:0000313" key="3">
    <source>
        <dbReference type="EMBL" id="KAA2560231.1"/>
    </source>
</evidence>
<dbReference type="EMBL" id="VVUY01000008">
    <property type="protein sequence ID" value="KAA2560231.1"/>
    <property type="molecule type" value="Genomic_DNA"/>
</dbReference>
<organism evidence="2 4">
    <name type="scientific">Alistipes onderdonkii</name>
    <dbReference type="NCBI Taxonomy" id="328813"/>
    <lineage>
        <taxon>Bacteria</taxon>
        <taxon>Pseudomonadati</taxon>
        <taxon>Bacteroidota</taxon>
        <taxon>Bacteroidia</taxon>
        <taxon>Bacteroidales</taxon>
        <taxon>Rikenellaceae</taxon>
        <taxon>Alistipes</taxon>
    </lineage>
</organism>
<sequence>MEIEKVIRILAIFITVAAFAIKVATHLMFPGASHTGDIPILILLTLSVCGIWRDALRTKKQNENPNE</sequence>
<protein>
    <submittedName>
        <fullName evidence="2">Uncharacterized protein</fullName>
    </submittedName>
</protein>
<evidence type="ECO:0000313" key="4">
    <source>
        <dbReference type="Proteomes" id="UP000322940"/>
    </source>
</evidence>
<keyword evidence="1" id="KW-0812">Transmembrane</keyword>
<keyword evidence="1" id="KW-1133">Transmembrane helix</keyword>
<dbReference type="EMBL" id="VVXH01000003">
    <property type="protein sequence ID" value="KAA2380035.1"/>
    <property type="molecule type" value="Genomic_DNA"/>
</dbReference>
<dbReference type="AlphaFoldDB" id="A0A5B3H267"/>
<keyword evidence="1" id="KW-0472">Membrane</keyword>